<organism evidence="4 5">
    <name type="scientific">Platanthera zijinensis</name>
    <dbReference type="NCBI Taxonomy" id="2320716"/>
    <lineage>
        <taxon>Eukaryota</taxon>
        <taxon>Viridiplantae</taxon>
        <taxon>Streptophyta</taxon>
        <taxon>Embryophyta</taxon>
        <taxon>Tracheophyta</taxon>
        <taxon>Spermatophyta</taxon>
        <taxon>Magnoliopsida</taxon>
        <taxon>Liliopsida</taxon>
        <taxon>Asparagales</taxon>
        <taxon>Orchidaceae</taxon>
        <taxon>Orchidoideae</taxon>
        <taxon>Orchideae</taxon>
        <taxon>Orchidinae</taxon>
        <taxon>Platanthera</taxon>
    </lineage>
</organism>
<keyword evidence="3" id="KW-0809">Transit peptide</keyword>
<dbReference type="EMBL" id="JBBWWQ010000018">
    <property type="protein sequence ID" value="KAK8921870.1"/>
    <property type="molecule type" value="Genomic_DNA"/>
</dbReference>
<keyword evidence="5" id="KW-1185">Reference proteome</keyword>
<comment type="similarity">
    <text evidence="1">Belongs to the mTERF family.</text>
</comment>
<dbReference type="Proteomes" id="UP001418222">
    <property type="component" value="Unassembled WGS sequence"/>
</dbReference>
<dbReference type="Gene3D" id="1.25.70.10">
    <property type="entry name" value="Transcription termination factor 3, mitochondrial"/>
    <property type="match status" value="1"/>
</dbReference>
<dbReference type="PANTHER" id="PTHR13068">
    <property type="entry name" value="CGI-12 PROTEIN-RELATED"/>
    <property type="match status" value="1"/>
</dbReference>
<proteinExistence type="inferred from homology"/>
<evidence type="ECO:0000256" key="2">
    <source>
        <dbReference type="ARBA" id="ARBA00022472"/>
    </source>
</evidence>
<sequence>MDEVLVMIGFKKENFLKKQMILVRNNSSLLFGLLAGTSKISILLPPSNPLTSLRLFTSKADDLSPKTPFIVKYLVGSLGLSSSEADKCSKFLSHIKSPSKPDSVLQFFRKNGFTEANIKRIIRSHSRVLCAKVDSTLKPKFEVLRDLGFSDTQITKLVTANPLALNYLSYCNVRPRIEFFNTFIDSNDDILKALSRDTCLISSSMEKKMKPNIACMRECQFSDERIRALLINEGGRVIGRAPKFLKSIVKRVNELGVPPRSGMFYHTFRCLCGVSLDMFDAKIKLLGSLGFSQSELSAILKQPFIIRLSAKNLCEKVDFLVKEAGCELSYVSRHPSMIGLSMTKRLIPRHYVMQLIMERGLLKKKIGLFHFVSISERNFLKKYIFSFQQRMPELPNVYLSASAGKFLY</sequence>
<comment type="caution">
    <text evidence="4">The sequence shown here is derived from an EMBL/GenBank/DDBJ whole genome shotgun (WGS) entry which is preliminary data.</text>
</comment>
<gene>
    <name evidence="4" type="ORF">KSP39_PZI020304</name>
</gene>
<reference evidence="4 5" key="1">
    <citation type="journal article" date="2022" name="Nat. Plants">
        <title>Genomes of leafy and leafless Platanthera orchids illuminate the evolution of mycoheterotrophy.</title>
        <authorList>
            <person name="Li M.H."/>
            <person name="Liu K.W."/>
            <person name="Li Z."/>
            <person name="Lu H.C."/>
            <person name="Ye Q.L."/>
            <person name="Zhang D."/>
            <person name="Wang J.Y."/>
            <person name="Li Y.F."/>
            <person name="Zhong Z.M."/>
            <person name="Liu X."/>
            <person name="Yu X."/>
            <person name="Liu D.K."/>
            <person name="Tu X.D."/>
            <person name="Liu B."/>
            <person name="Hao Y."/>
            <person name="Liao X.Y."/>
            <person name="Jiang Y.T."/>
            <person name="Sun W.H."/>
            <person name="Chen J."/>
            <person name="Chen Y.Q."/>
            <person name="Ai Y."/>
            <person name="Zhai J.W."/>
            <person name="Wu S.S."/>
            <person name="Zhou Z."/>
            <person name="Hsiao Y.Y."/>
            <person name="Wu W.L."/>
            <person name="Chen Y.Y."/>
            <person name="Lin Y.F."/>
            <person name="Hsu J.L."/>
            <person name="Li C.Y."/>
            <person name="Wang Z.W."/>
            <person name="Zhao X."/>
            <person name="Zhong W.Y."/>
            <person name="Ma X.K."/>
            <person name="Ma L."/>
            <person name="Huang J."/>
            <person name="Chen G.Z."/>
            <person name="Huang M.Z."/>
            <person name="Huang L."/>
            <person name="Peng D.H."/>
            <person name="Luo Y.B."/>
            <person name="Zou S.Q."/>
            <person name="Chen S.P."/>
            <person name="Lan S."/>
            <person name="Tsai W.C."/>
            <person name="Van de Peer Y."/>
            <person name="Liu Z.J."/>
        </authorList>
    </citation>
    <scope>NUCLEOTIDE SEQUENCE [LARGE SCALE GENOMIC DNA]</scope>
    <source>
        <strain evidence="4">Lor287</strain>
    </source>
</reference>
<keyword evidence="2" id="KW-0804">Transcription</keyword>
<dbReference type="FunFam" id="1.25.70.10:FF:000001">
    <property type="entry name" value="Mitochondrial transcription termination factor-like"/>
    <property type="match status" value="1"/>
</dbReference>
<protein>
    <submittedName>
        <fullName evidence="4">Uncharacterized protein</fullName>
    </submittedName>
</protein>
<evidence type="ECO:0000256" key="3">
    <source>
        <dbReference type="ARBA" id="ARBA00022946"/>
    </source>
</evidence>
<evidence type="ECO:0000256" key="1">
    <source>
        <dbReference type="ARBA" id="ARBA00007692"/>
    </source>
</evidence>
<keyword evidence="2" id="KW-0805">Transcription regulation</keyword>
<dbReference type="GO" id="GO:0006353">
    <property type="term" value="P:DNA-templated transcription termination"/>
    <property type="evidence" value="ECO:0007669"/>
    <property type="project" value="UniProtKB-KW"/>
</dbReference>
<dbReference type="Pfam" id="PF02536">
    <property type="entry name" value="mTERF"/>
    <property type="match status" value="1"/>
</dbReference>
<keyword evidence="2" id="KW-0806">Transcription termination</keyword>
<name>A0AAP0B0L8_9ASPA</name>
<dbReference type="SMART" id="SM00733">
    <property type="entry name" value="Mterf"/>
    <property type="match status" value="5"/>
</dbReference>
<dbReference type="PANTHER" id="PTHR13068:SF236">
    <property type="entry name" value="OS02G0749800 PROTEIN"/>
    <property type="match status" value="1"/>
</dbReference>
<dbReference type="GO" id="GO:0003676">
    <property type="term" value="F:nucleic acid binding"/>
    <property type="evidence" value="ECO:0007669"/>
    <property type="project" value="InterPro"/>
</dbReference>
<evidence type="ECO:0000313" key="4">
    <source>
        <dbReference type="EMBL" id="KAK8921870.1"/>
    </source>
</evidence>
<dbReference type="InterPro" id="IPR003690">
    <property type="entry name" value="MTERF"/>
</dbReference>
<dbReference type="AlphaFoldDB" id="A0AAP0B0L8"/>
<dbReference type="InterPro" id="IPR038538">
    <property type="entry name" value="MTERF_sf"/>
</dbReference>
<accession>A0AAP0B0L8</accession>
<evidence type="ECO:0000313" key="5">
    <source>
        <dbReference type="Proteomes" id="UP001418222"/>
    </source>
</evidence>